<feature type="transmembrane region" description="Helical" evidence="6">
    <location>
        <begin position="568"/>
        <end position="589"/>
    </location>
</feature>
<protein>
    <submittedName>
        <fullName evidence="8">MFS general substrate transporter</fullName>
    </submittedName>
</protein>
<dbReference type="Proteomes" id="UP000070544">
    <property type="component" value="Unassembled WGS sequence"/>
</dbReference>
<dbReference type="CDD" id="cd17502">
    <property type="entry name" value="MFS_Azr1_MDR_like"/>
    <property type="match status" value="1"/>
</dbReference>
<dbReference type="GO" id="GO:0005886">
    <property type="term" value="C:plasma membrane"/>
    <property type="evidence" value="ECO:0007669"/>
    <property type="project" value="TreeGrafter"/>
</dbReference>
<feature type="transmembrane region" description="Helical" evidence="6">
    <location>
        <begin position="279"/>
        <end position="302"/>
    </location>
</feature>
<evidence type="ECO:0000256" key="5">
    <source>
        <dbReference type="SAM" id="MobiDB-lite"/>
    </source>
</evidence>
<dbReference type="Gene3D" id="1.20.1720.10">
    <property type="entry name" value="Multidrug resistance protein D"/>
    <property type="match status" value="1"/>
</dbReference>
<feature type="region of interest" description="Disordered" evidence="5">
    <location>
        <begin position="1"/>
        <end position="51"/>
    </location>
</feature>
<evidence type="ECO:0000313" key="9">
    <source>
        <dbReference type="Proteomes" id="UP000070544"/>
    </source>
</evidence>
<feature type="transmembrane region" description="Helical" evidence="6">
    <location>
        <begin position="483"/>
        <end position="506"/>
    </location>
</feature>
<evidence type="ECO:0000256" key="2">
    <source>
        <dbReference type="ARBA" id="ARBA00022692"/>
    </source>
</evidence>
<dbReference type="Gene3D" id="1.20.1250.20">
    <property type="entry name" value="MFS general substrate transporter like domains"/>
    <property type="match status" value="1"/>
</dbReference>
<comment type="subcellular location">
    <subcellularLocation>
        <location evidence="1">Membrane</location>
        <topology evidence="1">Multi-pass membrane protein</topology>
    </subcellularLocation>
</comment>
<dbReference type="InterPro" id="IPR020846">
    <property type="entry name" value="MFS_dom"/>
</dbReference>
<feature type="transmembrane region" description="Helical" evidence="6">
    <location>
        <begin position="414"/>
        <end position="436"/>
    </location>
</feature>
<dbReference type="PROSITE" id="PS00217">
    <property type="entry name" value="SUGAR_TRANSPORT_2"/>
    <property type="match status" value="1"/>
</dbReference>
<dbReference type="OrthoDB" id="2147446at2759"/>
<dbReference type="SUPFAM" id="SSF103473">
    <property type="entry name" value="MFS general substrate transporter"/>
    <property type="match status" value="1"/>
</dbReference>
<feature type="transmembrane region" description="Helical" evidence="6">
    <location>
        <begin position="351"/>
        <end position="375"/>
    </location>
</feature>
<feature type="transmembrane region" description="Helical" evidence="6">
    <location>
        <begin position="314"/>
        <end position="331"/>
    </location>
</feature>
<dbReference type="PROSITE" id="PS50850">
    <property type="entry name" value="MFS"/>
    <property type="match status" value="1"/>
</dbReference>
<dbReference type="EMBL" id="KQ965754">
    <property type="protein sequence ID" value="KXS16236.1"/>
    <property type="molecule type" value="Genomic_DNA"/>
</dbReference>
<evidence type="ECO:0000259" key="7">
    <source>
        <dbReference type="PROSITE" id="PS50850"/>
    </source>
</evidence>
<evidence type="ECO:0000256" key="4">
    <source>
        <dbReference type="ARBA" id="ARBA00023136"/>
    </source>
</evidence>
<feature type="compositionally biased region" description="Acidic residues" evidence="5">
    <location>
        <begin position="35"/>
        <end position="47"/>
    </location>
</feature>
<sequence length="609" mass="64602">MITPDFAEQEKSHQPEAEADFSSPEETETQQATENDLETETSAEMEMGDGIGSSERLVLKLVDQEESNGDDSKKTLKSNPRAVAIAVASLSIGLMVSALDGTIVATMIPTIARDLDGTDSYQWIGTGYLLSFTALTPVWGKLSDIFGRKHLLLIMMLLFTVASALCALPTSMGMLIGSRVIQGVAGGGLQSLSSVIMGEIVSPLERGKYNGILVTRWPVGVTTGVCSIMGPFVGGVITDHLSWRWGFWINIPDGLLALVAYILTLHLPRPHGTLRAQLACVDILGILLSSASILLVLLAFTWGGVTYPWASGQIFGALAAAACVFGSFVAWEMRAREPVVPLALFKNWNYVLTMVIAFVLGWSSIALTFFVPSYFQNVIGLSATDSGALTITITAFVMPTGITVGIITSKKGTYVIFPQVGFALVTIGIGLCALLDENSGKWLQVLLQAICGVAFGMIIGTVQLMAQINAPDDLIGPGTTVAAFVRSLGGVMGIAGFATILGNVLADRSASGFAQVAVDYKLSSNQLGLFSASQAAKLSKTQVDLSTIPPEALSALRAVVQRGYISGLHYAFISAIPVCVVGFLSALLLKHVPLRNTANVQLDKKKSHH</sequence>
<feature type="transmembrane region" description="Helical" evidence="6">
    <location>
        <begin position="151"/>
        <end position="174"/>
    </location>
</feature>
<proteinExistence type="predicted"/>
<dbReference type="GO" id="GO:0022857">
    <property type="term" value="F:transmembrane transporter activity"/>
    <property type="evidence" value="ECO:0007669"/>
    <property type="project" value="InterPro"/>
</dbReference>
<feature type="transmembrane region" description="Helical" evidence="6">
    <location>
        <begin position="245"/>
        <end position="267"/>
    </location>
</feature>
<dbReference type="AlphaFoldDB" id="A0A139AHF1"/>
<feature type="transmembrane region" description="Helical" evidence="6">
    <location>
        <begin position="82"/>
        <end position="108"/>
    </location>
</feature>
<keyword evidence="3 6" id="KW-1133">Transmembrane helix</keyword>
<evidence type="ECO:0000256" key="1">
    <source>
        <dbReference type="ARBA" id="ARBA00004141"/>
    </source>
</evidence>
<feature type="transmembrane region" description="Helical" evidence="6">
    <location>
        <begin position="387"/>
        <end position="407"/>
    </location>
</feature>
<gene>
    <name evidence="8" type="ORF">M427DRAFT_122790</name>
</gene>
<dbReference type="PANTHER" id="PTHR23501:SF197">
    <property type="entry name" value="COMD"/>
    <property type="match status" value="1"/>
</dbReference>
<dbReference type="OMA" id="EFHELWR"/>
<dbReference type="InterPro" id="IPR005829">
    <property type="entry name" value="Sugar_transporter_CS"/>
</dbReference>
<reference evidence="8 9" key="1">
    <citation type="journal article" date="2015" name="Genome Biol. Evol.">
        <title>Phylogenomic analyses indicate that early fungi evolved digesting cell walls of algal ancestors of land plants.</title>
        <authorList>
            <person name="Chang Y."/>
            <person name="Wang S."/>
            <person name="Sekimoto S."/>
            <person name="Aerts A.L."/>
            <person name="Choi C."/>
            <person name="Clum A."/>
            <person name="LaButti K.M."/>
            <person name="Lindquist E.A."/>
            <person name="Yee Ngan C."/>
            <person name="Ohm R.A."/>
            <person name="Salamov A.A."/>
            <person name="Grigoriev I.V."/>
            <person name="Spatafora J.W."/>
            <person name="Berbee M.L."/>
        </authorList>
    </citation>
    <scope>NUCLEOTIDE SEQUENCE [LARGE SCALE GENOMIC DNA]</scope>
    <source>
        <strain evidence="8 9">JEL478</strain>
    </source>
</reference>
<feature type="transmembrane region" description="Helical" evidence="6">
    <location>
        <begin position="213"/>
        <end position="233"/>
    </location>
</feature>
<accession>A0A139AHF1</accession>
<evidence type="ECO:0000256" key="6">
    <source>
        <dbReference type="SAM" id="Phobius"/>
    </source>
</evidence>
<feature type="transmembrane region" description="Helical" evidence="6">
    <location>
        <begin position="442"/>
        <end position="462"/>
    </location>
</feature>
<dbReference type="InterPro" id="IPR011701">
    <property type="entry name" value="MFS"/>
</dbReference>
<name>A0A139AHF1_GONPJ</name>
<evidence type="ECO:0000256" key="3">
    <source>
        <dbReference type="ARBA" id="ARBA00022989"/>
    </source>
</evidence>
<keyword evidence="2 6" id="KW-0812">Transmembrane</keyword>
<keyword evidence="9" id="KW-1185">Reference proteome</keyword>
<dbReference type="InterPro" id="IPR036259">
    <property type="entry name" value="MFS_trans_sf"/>
</dbReference>
<organism evidence="8 9">
    <name type="scientific">Gonapodya prolifera (strain JEL478)</name>
    <name type="common">Monoblepharis prolifera</name>
    <dbReference type="NCBI Taxonomy" id="1344416"/>
    <lineage>
        <taxon>Eukaryota</taxon>
        <taxon>Fungi</taxon>
        <taxon>Fungi incertae sedis</taxon>
        <taxon>Chytridiomycota</taxon>
        <taxon>Chytridiomycota incertae sedis</taxon>
        <taxon>Monoblepharidomycetes</taxon>
        <taxon>Monoblepharidales</taxon>
        <taxon>Gonapodyaceae</taxon>
        <taxon>Gonapodya</taxon>
    </lineage>
</organism>
<dbReference type="Pfam" id="PF07690">
    <property type="entry name" value="MFS_1"/>
    <property type="match status" value="1"/>
</dbReference>
<feature type="compositionally biased region" description="Acidic residues" evidence="5">
    <location>
        <begin position="17"/>
        <end position="28"/>
    </location>
</feature>
<keyword evidence="4 6" id="KW-0472">Membrane</keyword>
<dbReference type="PANTHER" id="PTHR23501">
    <property type="entry name" value="MAJOR FACILITATOR SUPERFAMILY"/>
    <property type="match status" value="1"/>
</dbReference>
<evidence type="ECO:0000313" key="8">
    <source>
        <dbReference type="EMBL" id="KXS16236.1"/>
    </source>
</evidence>
<feature type="domain" description="Major facilitator superfamily (MFS) profile" evidence="7">
    <location>
        <begin position="86"/>
        <end position="594"/>
    </location>
</feature>
<feature type="transmembrane region" description="Helical" evidence="6">
    <location>
        <begin position="120"/>
        <end position="139"/>
    </location>
</feature>